<sequence length="336" mass="35730">TYTLTVTNTGNTTLTNVTITDPLTNFNENVGTLAPGQVVVRETVYGVTQADMDNGTILNVATVVGFKGQNQVSDEDDAVVTVERDPAISLTKTVDVESVSAEGIVLNYTLVVKNTGNVTLSNGELKDPKTRFGVPVVTLAPGEEITFTTSYTVTIQDLLDGVPIVNIANVQGVDVVTQQVVRAEAQAIVNVNLTPDIEIEKTADVESVNVAGQVITYTLTVTNTGTAPLVNVEVNDPLTGFEETIPLLWPGQVIDFTTTYEATQEDIDAGEIVNVASVVGYTNTAEVSDEAEEVVIAEQNADIVIDITDNEADITEEGEEITYTITVTNTGNVTLE</sequence>
<feature type="domain" description="DUF7507" evidence="1">
    <location>
        <begin position="194"/>
        <end position="287"/>
    </location>
</feature>
<feature type="domain" description="DUF7507" evidence="1">
    <location>
        <begin position="1"/>
        <end position="72"/>
    </location>
</feature>
<gene>
    <name evidence="2" type="ORF">E4S40_17050</name>
</gene>
<evidence type="ECO:0000313" key="2">
    <source>
        <dbReference type="EMBL" id="TFV91750.1"/>
    </source>
</evidence>
<feature type="domain" description="DUF7507" evidence="1">
    <location>
        <begin position="86"/>
        <end position="180"/>
    </location>
</feature>
<protein>
    <submittedName>
        <fullName evidence="2">DUF11 domain-containing protein</fullName>
    </submittedName>
</protein>
<keyword evidence="3" id="KW-1185">Reference proteome</keyword>
<dbReference type="InterPro" id="IPR051172">
    <property type="entry name" value="Chlamydia_OmcB"/>
</dbReference>
<dbReference type="PANTHER" id="PTHR34819">
    <property type="entry name" value="LARGE CYSTEINE-RICH PERIPLASMIC PROTEIN OMCB"/>
    <property type="match status" value="1"/>
</dbReference>
<feature type="non-terminal residue" evidence="2">
    <location>
        <position position="336"/>
    </location>
</feature>
<organism evidence="2 3">
    <name type="scientific">Algoriphagus kandeliae</name>
    <dbReference type="NCBI Taxonomy" id="2562278"/>
    <lineage>
        <taxon>Bacteria</taxon>
        <taxon>Pseudomonadati</taxon>
        <taxon>Bacteroidota</taxon>
        <taxon>Cytophagia</taxon>
        <taxon>Cytophagales</taxon>
        <taxon>Cyclobacteriaceae</taxon>
        <taxon>Algoriphagus</taxon>
    </lineage>
</organism>
<dbReference type="EMBL" id="SPSB01000015">
    <property type="protein sequence ID" value="TFV91750.1"/>
    <property type="molecule type" value="Genomic_DNA"/>
</dbReference>
<name>A0A4Y9QHR2_9BACT</name>
<dbReference type="PANTHER" id="PTHR34819:SF3">
    <property type="entry name" value="CELL SURFACE PROTEIN"/>
    <property type="match status" value="1"/>
</dbReference>
<feature type="domain" description="DUF7507" evidence="1">
    <location>
        <begin position="308"/>
        <end position="336"/>
    </location>
</feature>
<evidence type="ECO:0000259" key="1">
    <source>
        <dbReference type="Pfam" id="PF24346"/>
    </source>
</evidence>
<dbReference type="NCBIfam" id="TIGR01451">
    <property type="entry name" value="B_ant_repeat"/>
    <property type="match status" value="3"/>
</dbReference>
<dbReference type="Pfam" id="PF24346">
    <property type="entry name" value="DUF7507"/>
    <property type="match status" value="4"/>
</dbReference>
<dbReference type="OrthoDB" id="904955at2"/>
<comment type="caution">
    <text evidence="2">The sequence shown here is derived from an EMBL/GenBank/DDBJ whole genome shotgun (WGS) entry which is preliminary data.</text>
</comment>
<dbReference type="InterPro" id="IPR047589">
    <property type="entry name" value="DUF11_rpt"/>
</dbReference>
<feature type="non-terminal residue" evidence="2">
    <location>
        <position position="1"/>
    </location>
</feature>
<reference evidence="2 3" key="1">
    <citation type="submission" date="2019-03" db="EMBL/GenBank/DDBJ databases">
        <title>Algoriphagus sp. nov, a new strain isolated from root system soil of mangrove plant Kandelia.</title>
        <authorList>
            <person name="Yin Q."/>
            <person name="Wang K."/>
            <person name="Song Z."/>
        </authorList>
    </citation>
    <scope>NUCLEOTIDE SEQUENCE [LARGE SCALE GENOMIC DNA]</scope>
    <source>
        <strain evidence="2 3">XY-J91</strain>
    </source>
</reference>
<dbReference type="InterPro" id="IPR055354">
    <property type="entry name" value="DUF7507"/>
</dbReference>
<proteinExistence type="predicted"/>
<evidence type="ECO:0000313" key="3">
    <source>
        <dbReference type="Proteomes" id="UP000297647"/>
    </source>
</evidence>
<dbReference type="Proteomes" id="UP000297647">
    <property type="component" value="Unassembled WGS sequence"/>
</dbReference>
<accession>A0A4Y9QHR2</accession>
<dbReference type="AlphaFoldDB" id="A0A4Y9QHR2"/>